<dbReference type="SUPFAM" id="SSF75005">
    <property type="entry name" value="Arabinanase/levansucrase/invertase"/>
    <property type="match status" value="2"/>
</dbReference>
<keyword evidence="2 4" id="KW-0378">Hydrolase</keyword>
<evidence type="ECO:0000256" key="5">
    <source>
        <dbReference type="SAM" id="SignalP"/>
    </source>
</evidence>
<reference evidence="6" key="1">
    <citation type="submission" date="2021-01" db="EMBL/GenBank/DDBJ databases">
        <title>Modified the classification status of verrucomicrobia.</title>
        <authorList>
            <person name="Feng X."/>
        </authorList>
    </citation>
    <scope>NUCLEOTIDE SEQUENCE</scope>
    <source>
        <strain evidence="6">KCTC 13126</strain>
    </source>
</reference>
<dbReference type="GO" id="GO:0004553">
    <property type="term" value="F:hydrolase activity, hydrolyzing O-glycosyl compounds"/>
    <property type="evidence" value="ECO:0007669"/>
    <property type="project" value="InterPro"/>
</dbReference>
<evidence type="ECO:0000256" key="1">
    <source>
        <dbReference type="ARBA" id="ARBA00009865"/>
    </source>
</evidence>
<keyword evidence="3 4" id="KW-0326">Glycosidase</keyword>
<protein>
    <submittedName>
        <fullName evidence="6">Family 43 glycosylhydrolase</fullName>
    </submittedName>
</protein>
<dbReference type="PANTHER" id="PTHR42812:SF14">
    <property type="entry name" value="SECRETED PROTEIN"/>
    <property type="match status" value="1"/>
</dbReference>
<dbReference type="Gene3D" id="2.115.10.20">
    <property type="entry name" value="Glycosyl hydrolase domain, family 43"/>
    <property type="match status" value="2"/>
</dbReference>
<accession>A0A934S217</accession>
<name>A0A934S217_9BACT</name>
<dbReference type="Pfam" id="PF04616">
    <property type="entry name" value="Glyco_hydro_43"/>
    <property type="match status" value="2"/>
</dbReference>
<keyword evidence="7" id="KW-1185">Reference proteome</keyword>
<evidence type="ECO:0000256" key="4">
    <source>
        <dbReference type="RuleBase" id="RU361187"/>
    </source>
</evidence>
<keyword evidence="5" id="KW-0732">Signal</keyword>
<comment type="similarity">
    <text evidence="1 4">Belongs to the glycosyl hydrolase 43 family.</text>
</comment>
<sequence>MRLPILILFTFITSFAHANFRAAPDSKPMVPVLDEELYDISVLNADDGHYYLTGTWIGNETQTPLYKSENLTDWTFVSTIHTSKGTLTAPELYQHDGTFLLLVTENEGTTLYRSTKPSGPYKRHARLGEGIKRASLFFDDSHTYLVYGGGHIAKLSHDLKRIVSPPEWLHPSFDLERPTAYGWATEKAQMLRVGTDSAQIIKENGRYYLLASERLTRLNDVMYDVLCASSESLLGPYTERRLAFMHAGGGTVFKDKSGQYQVAFSGQADDQYVVENKLPIITPAKFIKENTSIAYTGDYYAEKEPIGNIRNRLPHVQVRDPSICKGPDGWYHQVGTENWVDVEFGKPRIMLRRSKDLWNWEDVNHLVDCADLGTQVDGSPLGFKEGERVMMWAPEIQYIKSQNVFMLSVSIPRIPNGGNMQTWIFKGDKPEGPFKNISTGAMHRGIDGFFYEEEDGQVYYLYGANNMTKMNADLTGFDGEFKQLLGLHGIEGMSLVKIDDTYLLARADNTGGPGTATYECIYGTSDNIWGPYDYRGSVPHCGHTTMFAGHDGKWRMTMFGSDSHAPVHHGLGILQFELNKHDRLTVTEDR</sequence>
<evidence type="ECO:0000313" key="6">
    <source>
        <dbReference type="EMBL" id="MBK1879181.1"/>
    </source>
</evidence>
<dbReference type="InterPro" id="IPR051795">
    <property type="entry name" value="Glycosyl_Hydrlase_43"/>
</dbReference>
<comment type="caution">
    <text evidence="6">The sequence shown here is derived from an EMBL/GenBank/DDBJ whole genome shotgun (WGS) entry which is preliminary data.</text>
</comment>
<dbReference type="PANTHER" id="PTHR42812">
    <property type="entry name" value="BETA-XYLOSIDASE"/>
    <property type="match status" value="1"/>
</dbReference>
<dbReference type="InterPro" id="IPR023296">
    <property type="entry name" value="Glyco_hydro_beta-prop_sf"/>
</dbReference>
<evidence type="ECO:0000313" key="7">
    <source>
        <dbReference type="Proteomes" id="UP000617628"/>
    </source>
</evidence>
<evidence type="ECO:0000256" key="2">
    <source>
        <dbReference type="ARBA" id="ARBA00022801"/>
    </source>
</evidence>
<gene>
    <name evidence="6" type="ORF">JIN87_20010</name>
</gene>
<dbReference type="RefSeq" id="WP_200357393.1">
    <property type="nucleotide sequence ID" value="NZ_JAENIL010000042.1"/>
</dbReference>
<feature type="signal peptide" evidence="5">
    <location>
        <begin position="1"/>
        <end position="18"/>
    </location>
</feature>
<organism evidence="6 7">
    <name type="scientific">Pelagicoccus mobilis</name>
    <dbReference type="NCBI Taxonomy" id="415221"/>
    <lineage>
        <taxon>Bacteria</taxon>
        <taxon>Pseudomonadati</taxon>
        <taxon>Verrucomicrobiota</taxon>
        <taxon>Opitutia</taxon>
        <taxon>Puniceicoccales</taxon>
        <taxon>Pelagicoccaceae</taxon>
        <taxon>Pelagicoccus</taxon>
    </lineage>
</organism>
<dbReference type="Proteomes" id="UP000617628">
    <property type="component" value="Unassembled WGS sequence"/>
</dbReference>
<dbReference type="InterPro" id="IPR006710">
    <property type="entry name" value="Glyco_hydro_43"/>
</dbReference>
<proteinExistence type="inferred from homology"/>
<evidence type="ECO:0000256" key="3">
    <source>
        <dbReference type="ARBA" id="ARBA00023295"/>
    </source>
</evidence>
<dbReference type="EMBL" id="JAENIL010000042">
    <property type="protein sequence ID" value="MBK1879181.1"/>
    <property type="molecule type" value="Genomic_DNA"/>
</dbReference>
<dbReference type="AlphaFoldDB" id="A0A934S217"/>
<dbReference type="GO" id="GO:0005975">
    <property type="term" value="P:carbohydrate metabolic process"/>
    <property type="evidence" value="ECO:0007669"/>
    <property type="project" value="InterPro"/>
</dbReference>
<feature type="chain" id="PRO_5036759447" evidence="5">
    <location>
        <begin position="19"/>
        <end position="590"/>
    </location>
</feature>